<organism evidence="1 2">
    <name type="scientific">Streptococcus sanguinis</name>
    <dbReference type="NCBI Taxonomy" id="1305"/>
    <lineage>
        <taxon>Bacteria</taxon>
        <taxon>Bacillati</taxon>
        <taxon>Bacillota</taxon>
        <taxon>Bacilli</taxon>
        <taxon>Lactobacillales</taxon>
        <taxon>Streptococcaceae</taxon>
        <taxon>Streptococcus</taxon>
    </lineage>
</organism>
<accession>A0A3R9I447</accession>
<evidence type="ECO:0000313" key="1">
    <source>
        <dbReference type="EMBL" id="QKQ44762.1"/>
    </source>
</evidence>
<name>A0A3R9I447_STRSA</name>
<reference evidence="1 2" key="1">
    <citation type="submission" date="2020-05" db="EMBL/GenBank/DDBJ databases">
        <title>FDA dAtabase for Regulatory Grade micrObial Sequences (FDA-ARGOS): Supporting development and validation of Infectious Disease Dx tests.</title>
        <authorList>
            <person name="Bojja K."/>
            <person name="Kessler A."/>
            <person name="Tallon L."/>
            <person name="Sadzewicz L."/>
            <person name="Zhao X."/>
            <person name="Vavikolanu K."/>
            <person name="Mehta A."/>
            <person name="Aluvathingal J."/>
            <person name="Nadendla S."/>
            <person name="Myers T."/>
            <person name="Yan Y."/>
            <person name="Sichtig H."/>
        </authorList>
    </citation>
    <scope>NUCLEOTIDE SEQUENCE [LARGE SCALE GENOMIC DNA]</scope>
    <source>
        <strain evidence="1 2">FDAARGOS_770</strain>
    </source>
</reference>
<evidence type="ECO:0000313" key="2">
    <source>
        <dbReference type="Proteomes" id="UP000509459"/>
    </source>
</evidence>
<protein>
    <submittedName>
        <fullName evidence="1">Uncharacterized protein</fullName>
    </submittedName>
</protein>
<dbReference type="EMBL" id="CP054570">
    <property type="protein sequence ID" value="QKQ44762.1"/>
    <property type="molecule type" value="Genomic_DNA"/>
</dbReference>
<dbReference type="AlphaFoldDB" id="A0A3R9I447"/>
<sequence>MGSSWYHLLGNDYVRLLILDLVFTFYVLLGIRKKHFPYWALLVPSLTLFLGYQIWRLLW</sequence>
<dbReference type="RefSeq" id="WP_002896828.1">
    <property type="nucleotide sequence ID" value="NZ_CP054570.1"/>
</dbReference>
<gene>
    <name evidence="1" type="ORF">FOC72_09380</name>
</gene>
<proteinExistence type="predicted"/>
<dbReference type="Proteomes" id="UP000509459">
    <property type="component" value="Chromosome"/>
</dbReference>